<dbReference type="AlphaFoldDB" id="B4GTL8"/>
<name>B4GTL8_DROPE</name>
<organism evidence="3">
    <name type="scientific">Drosophila persimilis</name>
    <name type="common">Fruit fly</name>
    <dbReference type="NCBI Taxonomy" id="7234"/>
    <lineage>
        <taxon>Eukaryota</taxon>
        <taxon>Metazoa</taxon>
        <taxon>Ecdysozoa</taxon>
        <taxon>Arthropoda</taxon>
        <taxon>Hexapoda</taxon>
        <taxon>Insecta</taxon>
        <taxon>Pterygota</taxon>
        <taxon>Neoptera</taxon>
        <taxon>Endopterygota</taxon>
        <taxon>Diptera</taxon>
        <taxon>Brachycera</taxon>
        <taxon>Muscomorpha</taxon>
        <taxon>Ephydroidea</taxon>
        <taxon>Drosophilidae</taxon>
        <taxon>Drosophila</taxon>
        <taxon>Sophophora</taxon>
    </lineage>
</organism>
<evidence type="ECO:0000313" key="3">
    <source>
        <dbReference type="Proteomes" id="UP000008744"/>
    </source>
</evidence>
<sequence>MDSKLKMPQHSTKQVCTSNTRQRVPATSPEPGPNQGPMADDLQKTPPQIMNPSFDRDLDCLPQR</sequence>
<evidence type="ECO:0000313" key="2">
    <source>
        <dbReference type="EMBL" id="EDW25888.1"/>
    </source>
</evidence>
<keyword evidence="3" id="KW-1185">Reference proteome</keyword>
<evidence type="ECO:0000256" key="1">
    <source>
        <dbReference type="SAM" id="MobiDB-lite"/>
    </source>
</evidence>
<feature type="compositionally biased region" description="Polar residues" evidence="1">
    <location>
        <begin position="9"/>
        <end position="22"/>
    </location>
</feature>
<proteinExistence type="predicted"/>
<gene>
    <name evidence="2" type="primary">Dper\GL14251</name>
    <name evidence="2" type="ORF">Dper_GL14251</name>
</gene>
<accession>B4GTL8</accession>
<reference evidence="2 3" key="1">
    <citation type="journal article" date="2007" name="Nature">
        <title>Evolution of genes and genomes on the Drosophila phylogeny.</title>
        <authorList>
            <consortium name="Drosophila 12 Genomes Consortium"/>
            <person name="Clark A.G."/>
            <person name="Eisen M.B."/>
            <person name="Smith D.R."/>
            <person name="Bergman C.M."/>
            <person name="Oliver B."/>
            <person name="Markow T.A."/>
            <person name="Kaufman T.C."/>
            <person name="Kellis M."/>
            <person name="Gelbart W."/>
            <person name="Iyer V.N."/>
            <person name="Pollard D.A."/>
            <person name="Sackton T.B."/>
            <person name="Larracuente A.M."/>
            <person name="Singh N.D."/>
            <person name="Abad J.P."/>
            <person name="Abt D.N."/>
            <person name="Adryan B."/>
            <person name="Aguade M."/>
            <person name="Akashi H."/>
            <person name="Anderson W.W."/>
            <person name="Aquadro C.F."/>
            <person name="Ardell D.H."/>
            <person name="Arguello R."/>
            <person name="Artieri C.G."/>
            <person name="Barbash D.A."/>
            <person name="Barker D."/>
            <person name="Barsanti P."/>
            <person name="Batterham P."/>
            <person name="Batzoglou S."/>
            <person name="Begun D."/>
            <person name="Bhutkar A."/>
            <person name="Blanco E."/>
            <person name="Bosak S.A."/>
            <person name="Bradley R.K."/>
            <person name="Brand A.D."/>
            <person name="Brent M.R."/>
            <person name="Brooks A.N."/>
            <person name="Brown R.H."/>
            <person name="Butlin R.K."/>
            <person name="Caggese C."/>
            <person name="Calvi B.R."/>
            <person name="Bernardo de Carvalho A."/>
            <person name="Caspi A."/>
            <person name="Castrezana S."/>
            <person name="Celniker S.E."/>
            <person name="Chang J.L."/>
            <person name="Chapple C."/>
            <person name="Chatterji S."/>
            <person name="Chinwalla A."/>
            <person name="Civetta A."/>
            <person name="Clifton S.W."/>
            <person name="Comeron J.M."/>
            <person name="Costello J.C."/>
            <person name="Coyne J.A."/>
            <person name="Daub J."/>
            <person name="David R.G."/>
            <person name="Delcher A.L."/>
            <person name="Delehaunty K."/>
            <person name="Do C.B."/>
            <person name="Ebling H."/>
            <person name="Edwards K."/>
            <person name="Eickbush T."/>
            <person name="Evans J.D."/>
            <person name="Filipski A."/>
            <person name="Findeiss S."/>
            <person name="Freyhult E."/>
            <person name="Fulton L."/>
            <person name="Fulton R."/>
            <person name="Garcia A.C."/>
            <person name="Gardiner A."/>
            <person name="Garfield D.A."/>
            <person name="Garvin B.E."/>
            <person name="Gibson G."/>
            <person name="Gilbert D."/>
            <person name="Gnerre S."/>
            <person name="Godfrey J."/>
            <person name="Good R."/>
            <person name="Gotea V."/>
            <person name="Gravely B."/>
            <person name="Greenberg A.J."/>
            <person name="Griffiths-Jones S."/>
            <person name="Gross S."/>
            <person name="Guigo R."/>
            <person name="Gustafson E.A."/>
            <person name="Haerty W."/>
            <person name="Hahn M.W."/>
            <person name="Halligan D.L."/>
            <person name="Halpern A.L."/>
            <person name="Halter G.M."/>
            <person name="Han M.V."/>
            <person name="Heger A."/>
            <person name="Hillier L."/>
            <person name="Hinrichs A.S."/>
            <person name="Holmes I."/>
            <person name="Hoskins R.A."/>
            <person name="Hubisz M.J."/>
            <person name="Hultmark D."/>
            <person name="Huntley M.A."/>
            <person name="Jaffe D.B."/>
            <person name="Jagadeeshan S."/>
            <person name="Jeck W.R."/>
            <person name="Johnson J."/>
            <person name="Jones C.D."/>
            <person name="Jordan W.C."/>
            <person name="Karpen G.H."/>
            <person name="Kataoka E."/>
            <person name="Keightley P.D."/>
            <person name="Kheradpour P."/>
            <person name="Kirkness E.F."/>
            <person name="Koerich L.B."/>
            <person name="Kristiansen K."/>
            <person name="Kudrna D."/>
            <person name="Kulathinal R.J."/>
            <person name="Kumar S."/>
            <person name="Kwok R."/>
            <person name="Lander E."/>
            <person name="Langley C.H."/>
            <person name="Lapoint R."/>
            <person name="Lazzaro B.P."/>
            <person name="Lee S.J."/>
            <person name="Levesque L."/>
            <person name="Li R."/>
            <person name="Lin C.F."/>
            <person name="Lin M.F."/>
            <person name="Lindblad-Toh K."/>
            <person name="Llopart A."/>
            <person name="Long M."/>
            <person name="Low L."/>
            <person name="Lozovsky E."/>
            <person name="Lu J."/>
            <person name="Luo M."/>
            <person name="Machado C.A."/>
            <person name="Makalowski W."/>
            <person name="Marzo M."/>
            <person name="Matsuda M."/>
            <person name="Matzkin L."/>
            <person name="McAllister B."/>
            <person name="McBride C.S."/>
            <person name="McKernan B."/>
            <person name="McKernan K."/>
            <person name="Mendez-Lago M."/>
            <person name="Minx P."/>
            <person name="Mollenhauer M.U."/>
            <person name="Montooth K."/>
            <person name="Mount S.M."/>
            <person name="Mu X."/>
            <person name="Myers E."/>
            <person name="Negre B."/>
            <person name="Newfeld S."/>
            <person name="Nielsen R."/>
            <person name="Noor M.A."/>
            <person name="O'Grady P."/>
            <person name="Pachter L."/>
            <person name="Papaceit M."/>
            <person name="Parisi M.J."/>
            <person name="Parisi M."/>
            <person name="Parts L."/>
            <person name="Pedersen J.S."/>
            <person name="Pesole G."/>
            <person name="Phillippy A.M."/>
            <person name="Ponting C.P."/>
            <person name="Pop M."/>
            <person name="Porcelli D."/>
            <person name="Powell J.R."/>
            <person name="Prohaska S."/>
            <person name="Pruitt K."/>
            <person name="Puig M."/>
            <person name="Quesneville H."/>
            <person name="Ram K.R."/>
            <person name="Rand D."/>
            <person name="Rasmussen M.D."/>
            <person name="Reed L.K."/>
            <person name="Reenan R."/>
            <person name="Reily A."/>
            <person name="Remington K.A."/>
            <person name="Rieger T.T."/>
            <person name="Ritchie M.G."/>
            <person name="Robin C."/>
            <person name="Rogers Y.H."/>
            <person name="Rohde C."/>
            <person name="Rozas J."/>
            <person name="Rubenfield M.J."/>
            <person name="Ruiz A."/>
            <person name="Russo S."/>
            <person name="Salzberg S.L."/>
            <person name="Sanchez-Gracia A."/>
            <person name="Saranga D.J."/>
            <person name="Sato H."/>
            <person name="Schaeffer S.W."/>
            <person name="Schatz M.C."/>
            <person name="Schlenke T."/>
            <person name="Schwartz R."/>
            <person name="Segarra C."/>
            <person name="Singh R.S."/>
            <person name="Sirot L."/>
            <person name="Sirota M."/>
            <person name="Sisneros N.B."/>
            <person name="Smith C.D."/>
            <person name="Smith T.F."/>
            <person name="Spieth J."/>
            <person name="Stage D.E."/>
            <person name="Stark A."/>
            <person name="Stephan W."/>
            <person name="Strausberg R.L."/>
            <person name="Strempel S."/>
            <person name="Sturgill D."/>
            <person name="Sutton G."/>
            <person name="Sutton G.G."/>
            <person name="Tao W."/>
            <person name="Teichmann S."/>
            <person name="Tobari Y.N."/>
            <person name="Tomimura Y."/>
            <person name="Tsolas J.M."/>
            <person name="Valente V.L."/>
            <person name="Venter E."/>
            <person name="Venter J.C."/>
            <person name="Vicario S."/>
            <person name="Vieira F.G."/>
            <person name="Vilella A.J."/>
            <person name="Villasante A."/>
            <person name="Walenz B."/>
            <person name="Wang J."/>
            <person name="Wasserman M."/>
            <person name="Watts T."/>
            <person name="Wilson D."/>
            <person name="Wilson R.K."/>
            <person name="Wing R.A."/>
            <person name="Wolfner M.F."/>
            <person name="Wong A."/>
            <person name="Wong G.K."/>
            <person name="Wu C.I."/>
            <person name="Wu G."/>
            <person name="Yamamoto D."/>
            <person name="Yang H.P."/>
            <person name="Yang S.P."/>
            <person name="Yorke J.A."/>
            <person name="Yoshida K."/>
            <person name="Zdobnov E."/>
            <person name="Zhang P."/>
            <person name="Zhang Y."/>
            <person name="Zimin A.V."/>
            <person name="Baldwin J."/>
            <person name="Abdouelleil A."/>
            <person name="Abdulkadir J."/>
            <person name="Abebe A."/>
            <person name="Abera B."/>
            <person name="Abreu J."/>
            <person name="Acer S.C."/>
            <person name="Aftuck L."/>
            <person name="Alexander A."/>
            <person name="An P."/>
            <person name="Anderson E."/>
            <person name="Anderson S."/>
            <person name="Arachi H."/>
            <person name="Azer M."/>
            <person name="Bachantsang P."/>
            <person name="Barry A."/>
            <person name="Bayul T."/>
            <person name="Berlin A."/>
            <person name="Bessette D."/>
            <person name="Bloom T."/>
            <person name="Blye J."/>
            <person name="Boguslavskiy L."/>
            <person name="Bonnet C."/>
            <person name="Boukhgalter B."/>
            <person name="Bourzgui I."/>
            <person name="Brown A."/>
            <person name="Cahill P."/>
            <person name="Channer S."/>
            <person name="Cheshatsang Y."/>
            <person name="Chuda L."/>
            <person name="Citroen M."/>
            <person name="Collymore A."/>
            <person name="Cooke P."/>
            <person name="Costello M."/>
            <person name="D'Aco K."/>
            <person name="Daza R."/>
            <person name="De Haan G."/>
            <person name="DeGray S."/>
            <person name="DeMaso C."/>
            <person name="Dhargay N."/>
            <person name="Dooley K."/>
            <person name="Dooley E."/>
            <person name="Doricent M."/>
            <person name="Dorje P."/>
            <person name="Dorjee K."/>
            <person name="Dupes A."/>
            <person name="Elong R."/>
            <person name="Falk J."/>
            <person name="Farina A."/>
            <person name="Faro S."/>
            <person name="Ferguson D."/>
            <person name="Fisher S."/>
            <person name="Foley C.D."/>
            <person name="Franke A."/>
            <person name="Friedrich D."/>
            <person name="Gadbois L."/>
            <person name="Gearin G."/>
            <person name="Gearin C.R."/>
            <person name="Giannoukos G."/>
            <person name="Goode T."/>
            <person name="Graham J."/>
            <person name="Grandbois E."/>
            <person name="Grewal S."/>
            <person name="Gyaltsen K."/>
            <person name="Hafez N."/>
            <person name="Hagos B."/>
            <person name="Hall J."/>
            <person name="Henson C."/>
            <person name="Hollinger A."/>
            <person name="Honan T."/>
            <person name="Huard M.D."/>
            <person name="Hughes L."/>
            <person name="Hurhula B."/>
            <person name="Husby M.E."/>
            <person name="Kamat A."/>
            <person name="Kanga B."/>
            <person name="Kashin S."/>
            <person name="Khazanovich D."/>
            <person name="Kisner P."/>
            <person name="Lance K."/>
            <person name="Lara M."/>
            <person name="Lee W."/>
            <person name="Lennon N."/>
            <person name="Letendre F."/>
            <person name="LeVine R."/>
            <person name="Lipovsky A."/>
            <person name="Liu X."/>
            <person name="Liu J."/>
            <person name="Liu S."/>
            <person name="Lokyitsang T."/>
            <person name="Lokyitsang Y."/>
            <person name="Lubonja R."/>
            <person name="Lui A."/>
            <person name="MacDonald P."/>
            <person name="Magnisalis V."/>
            <person name="Maru K."/>
            <person name="Matthews C."/>
            <person name="McCusker W."/>
            <person name="McDonough S."/>
            <person name="Mehta T."/>
            <person name="Meldrim J."/>
            <person name="Meneus L."/>
            <person name="Mihai O."/>
            <person name="Mihalev A."/>
            <person name="Mihova T."/>
            <person name="Mittelman R."/>
            <person name="Mlenga V."/>
            <person name="Montmayeur A."/>
            <person name="Mulrain L."/>
            <person name="Navidi A."/>
            <person name="Naylor J."/>
            <person name="Negash T."/>
            <person name="Nguyen T."/>
            <person name="Nguyen N."/>
            <person name="Nicol R."/>
            <person name="Norbu C."/>
            <person name="Norbu N."/>
            <person name="Novod N."/>
            <person name="O'Neill B."/>
            <person name="Osman S."/>
            <person name="Markiewicz E."/>
            <person name="Oyono O.L."/>
            <person name="Patti C."/>
            <person name="Phunkhang P."/>
            <person name="Pierre F."/>
            <person name="Priest M."/>
            <person name="Raghuraman S."/>
            <person name="Rege F."/>
            <person name="Reyes R."/>
            <person name="Rise C."/>
            <person name="Rogov P."/>
            <person name="Ross K."/>
            <person name="Ryan E."/>
            <person name="Settipalli S."/>
            <person name="Shea T."/>
            <person name="Sherpa N."/>
            <person name="Shi L."/>
            <person name="Shih D."/>
            <person name="Sparrow T."/>
            <person name="Spaulding J."/>
            <person name="Stalker J."/>
            <person name="Stange-Thomann N."/>
            <person name="Stavropoulos S."/>
            <person name="Stone C."/>
            <person name="Strader C."/>
            <person name="Tesfaye S."/>
            <person name="Thomson T."/>
            <person name="Thoulutsang Y."/>
            <person name="Thoulutsang D."/>
            <person name="Topham K."/>
            <person name="Topping I."/>
            <person name="Tsamla T."/>
            <person name="Vassiliev H."/>
            <person name="Vo A."/>
            <person name="Wangchuk T."/>
            <person name="Wangdi T."/>
            <person name="Weiand M."/>
            <person name="Wilkinson J."/>
            <person name="Wilson A."/>
            <person name="Yadav S."/>
            <person name="Young G."/>
            <person name="Yu Q."/>
            <person name="Zembek L."/>
            <person name="Zhong D."/>
            <person name="Zimmer A."/>
            <person name="Zwirko Z."/>
            <person name="Jaffe D.B."/>
            <person name="Alvarez P."/>
            <person name="Brockman W."/>
            <person name="Butler J."/>
            <person name="Chin C."/>
            <person name="Gnerre S."/>
            <person name="Grabherr M."/>
            <person name="Kleber M."/>
            <person name="Mauceli E."/>
            <person name="MacCallum I."/>
        </authorList>
    </citation>
    <scope>NUCLEOTIDE SEQUENCE [LARGE SCALE GENOMIC DNA]</scope>
    <source>
        <strain evidence="3">MSH-3 / Tucson 14011-0111.49</strain>
    </source>
</reference>
<feature type="region of interest" description="Disordered" evidence="1">
    <location>
        <begin position="1"/>
        <end position="64"/>
    </location>
</feature>
<protein>
    <submittedName>
        <fullName evidence="2">GL14251</fullName>
    </submittedName>
</protein>
<dbReference type="HOGENOM" id="CLU_2869948_0_0_1"/>
<feature type="compositionally biased region" description="Basic and acidic residues" evidence="1">
    <location>
        <begin position="54"/>
        <end position="64"/>
    </location>
</feature>
<dbReference type="Proteomes" id="UP000008744">
    <property type="component" value="Unassembled WGS sequence"/>
</dbReference>
<dbReference type="EMBL" id="CH479190">
    <property type="protein sequence ID" value="EDW25888.1"/>
    <property type="molecule type" value="Genomic_DNA"/>
</dbReference>